<dbReference type="PROSITE" id="PS51000">
    <property type="entry name" value="HTH_DEOR_2"/>
    <property type="match status" value="1"/>
</dbReference>
<reference evidence="5 6" key="1">
    <citation type="submission" date="2016-10" db="EMBL/GenBank/DDBJ databases">
        <authorList>
            <person name="de Groot N.N."/>
        </authorList>
    </citation>
    <scope>NUCLEOTIDE SEQUENCE [LARGE SCALE GENOMIC DNA]</scope>
    <source>
        <strain evidence="5 6">DSM 15019</strain>
    </source>
</reference>
<dbReference type="PROSITE" id="PS00894">
    <property type="entry name" value="HTH_DEOR_1"/>
    <property type="match status" value="1"/>
</dbReference>
<dbReference type="SMART" id="SM00420">
    <property type="entry name" value="HTH_DEOR"/>
    <property type="match status" value="1"/>
</dbReference>
<sequence length="366" mass="39289">MTEERPTPRFGLSRRERILDELRRTGAVRVADLARDFGVAELTIRRDITMLADRGLLTRVHGGAVLRSALDTTVARAALPGPQFRIGMVVPSLSYYWPQVVVGARSAGMEAGVQLVLRGASYAAQDQRRQIAALLESGTVHGLIVAPETQGADGHALLSWLDTLPVPVVLVERRTPPALALTRMQTVATDHAFGGALAAGHLAALGHRRVGILTSPQSPTSAGLRQGWSRAVAELGLTVTVDRDAALDRMEGAVQAEVVSAVLAEIRETGATALLVHSDPQALLLQQHLQDAGWRLPDDLSLIAYDDEVAEHGSPPLTALRPPKQHVGRRAVELIRERLREGAARPAERVEVAPALHVRASTAPPR</sequence>
<dbReference type="InterPro" id="IPR018356">
    <property type="entry name" value="Tscrpt_reg_HTH_DeoR_CS"/>
</dbReference>
<dbReference type="PRINTS" id="PR00037">
    <property type="entry name" value="HTHLACR"/>
</dbReference>
<dbReference type="Pfam" id="PF08220">
    <property type="entry name" value="HTH_DeoR"/>
    <property type="match status" value="1"/>
</dbReference>
<dbReference type="eggNOG" id="COG1609">
    <property type="taxonomic scope" value="Bacteria"/>
</dbReference>
<evidence type="ECO:0000256" key="2">
    <source>
        <dbReference type="ARBA" id="ARBA00023125"/>
    </source>
</evidence>
<gene>
    <name evidence="5" type="ORF">SAMN04489809_1594</name>
</gene>
<dbReference type="EMBL" id="LT629770">
    <property type="protein sequence ID" value="SDS31939.1"/>
    <property type="molecule type" value="Genomic_DNA"/>
</dbReference>
<dbReference type="GO" id="GO:0000976">
    <property type="term" value="F:transcription cis-regulatory region binding"/>
    <property type="evidence" value="ECO:0007669"/>
    <property type="project" value="TreeGrafter"/>
</dbReference>
<dbReference type="RefSeq" id="WP_060922876.1">
    <property type="nucleotide sequence ID" value="NZ_CBDRLI010000001.1"/>
</dbReference>
<dbReference type="SUPFAM" id="SSF53822">
    <property type="entry name" value="Periplasmic binding protein-like I"/>
    <property type="match status" value="1"/>
</dbReference>
<dbReference type="InterPro" id="IPR001034">
    <property type="entry name" value="DeoR_HTH"/>
</dbReference>
<dbReference type="GO" id="GO:0003700">
    <property type="term" value="F:DNA-binding transcription factor activity"/>
    <property type="evidence" value="ECO:0007669"/>
    <property type="project" value="InterPro"/>
</dbReference>
<dbReference type="Proteomes" id="UP000182126">
    <property type="component" value="Chromosome I"/>
</dbReference>
<evidence type="ECO:0000313" key="6">
    <source>
        <dbReference type="Proteomes" id="UP000182126"/>
    </source>
</evidence>
<evidence type="ECO:0000256" key="3">
    <source>
        <dbReference type="ARBA" id="ARBA00023163"/>
    </source>
</evidence>
<name>A0A1H1RAL4_9MICO</name>
<dbReference type="GeneID" id="36301189"/>
<organism evidence="5 6">
    <name type="scientific">Microbacterium paraoxydans</name>
    <dbReference type="NCBI Taxonomy" id="199592"/>
    <lineage>
        <taxon>Bacteria</taxon>
        <taxon>Bacillati</taxon>
        <taxon>Actinomycetota</taxon>
        <taxon>Actinomycetes</taxon>
        <taxon>Micrococcales</taxon>
        <taxon>Microbacteriaceae</taxon>
        <taxon>Microbacterium</taxon>
    </lineage>
</organism>
<feature type="domain" description="HTH deoR-type" evidence="4">
    <location>
        <begin position="11"/>
        <end position="66"/>
    </location>
</feature>
<dbReference type="InterPro" id="IPR036388">
    <property type="entry name" value="WH-like_DNA-bd_sf"/>
</dbReference>
<dbReference type="InterPro" id="IPR028082">
    <property type="entry name" value="Peripla_BP_I"/>
</dbReference>
<keyword evidence="1" id="KW-0805">Transcription regulation</keyword>
<dbReference type="Gene3D" id="3.40.50.2300">
    <property type="match status" value="2"/>
</dbReference>
<evidence type="ECO:0000313" key="5">
    <source>
        <dbReference type="EMBL" id="SDS31939.1"/>
    </source>
</evidence>
<keyword evidence="3" id="KW-0804">Transcription</keyword>
<dbReference type="Gene3D" id="1.10.10.10">
    <property type="entry name" value="Winged helix-like DNA-binding domain superfamily/Winged helix DNA-binding domain"/>
    <property type="match status" value="1"/>
</dbReference>
<dbReference type="PANTHER" id="PTHR30146">
    <property type="entry name" value="LACI-RELATED TRANSCRIPTIONAL REPRESSOR"/>
    <property type="match status" value="1"/>
</dbReference>
<dbReference type="AlphaFoldDB" id="A0A1H1RAL4"/>
<dbReference type="PANTHER" id="PTHR30146:SF155">
    <property type="entry name" value="ALANINE RACEMASE"/>
    <property type="match status" value="1"/>
</dbReference>
<protein>
    <submittedName>
        <fullName evidence="5">DNA-binding transcriptional regulator, LacI/PurR family</fullName>
    </submittedName>
</protein>
<dbReference type="SUPFAM" id="SSF46785">
    <property type="entry name" value="Winged helix' DNA-binding domain"/>
    <property type="match status" value="1"/>
</dbReference>
<evidence type="ECO:0000256" key="1">
    <source>
        <dbReference type="ARBA" id="ARBA00023015"/>
    </source>
</evidence>
<proteinExistence type="predicted"/>
<accession>A0A1H1RAL4</accession>
<dbReference type="Pfam" id="PF13377">
    <property type="entry name" value="Peripla_BP_3"/>
    <property type="match status" value="1"/>
</dbReference>
<dbReference type="InterPro" id="IPR036390">
    <property type="entry name" value="WH_DNA-bd_sf"/>
</dbReference>
<keyword evidence="2 5" id="KW-0238">DNA-binding</keyword>
<evidence type="ECO:0000259" key="4">
    <source>
        <dbReference type="PROSITE" id="PS51000"/>
    </source>
</evidence>
<dbReference type="InterPro" id="IPR046335">
    <property type="entry name" value="LacI/GalR-like_sensor"/>
</dbReference>